<dbReference type="InterPro" id="IPR052031">
    <property type="entry name" value="Membrane_Transporter-Flippase"/>
</dbReference>
<dbReference type="InterPro" id="IPR002528">
    <property type="entry name" value="MATE_fam"/>
</dbReference>
<evidence type="ECO:0000256" key="5">
    <source>
        <dbReference type="ARBA" id="ARBA00022989"/>
    </source>
</evidence>
<protein>
    <submittedName>
        <fullName evidence="8">MATE family efflux transporter</fullName>
    </submittedName>
</protein>
<evidence type="ECO:0000313" key="8">
    <source>
        <dbReference type="EMBL" id="HIX05558.1"/>
    </source>
</evidence>
<name>A0A9D2ADA8_9FIRM</name>
<keyword evidence="6 7" id="KW-0472">Membrane</keyword>
<feature type="transmembrane region" description="Helical" evidence="7">
    <location>
        <begin position="392"/>
        <end position="414"/>
    </location>
</feature>
<dbReference type="GO" id="GO:0005886">
    <property type="term" value="C:plasma membrane"/>
    <property type="evidence" value="ECO:0007669"/>
    <property type="project" value="UniProtKB-SubCell"/>
</dbReference>
<dbReference type="NCBIfam" id="TIGR00797">
    <property type="entry name" value="matE"/>
    <property type="match status" value="1"/>
</dbReference>
<feature type="transmembrane region" description="Helical" evidence="7">
    <location>
        <begin position="361"/>
        <end position="385"/>
    </location>
</feature>
<dbReference type="PANTHER" id="PTHR43549:SF3">
    <property type="entry name" value="MULTIDRUG RESISTANCE PROTEIN YPNP-RELATED"/>
    <property type="match status" value="1"/>
</dbReference>
<evidence type="ECO:0000256" key="1">
    <source>
        <dbReference type="ARBA" id="ARBA00004651"/>
    </source>
</evidence>
<feature type="transmembrane region" description="Helical" evidence="7">
    <location>
        <begin position="420"/>
        <end position="442"/>
    </location>
</feature>
<feature type="transmembrane region" description="Helical" evidence="7">
    <location>
        <begin position="322"/>
        <end position="349"/>
    </location>
</feature>
<evidence type="ECO:0000256" key="2">
    <source>
        <dbReference type="ARBA" id="ARBA00022448"/>
    </source>
</evidence>
<gene>
    <name evidence="8" type="ORF">H9865_05580</name>
</gene>
<comment type="subcellular location">
    <subcellularLocation>
        <location evidence="1">Cell membrane</location>
        <topology evidence="1">Multi-pass membrane protein</topology>
    </subcellularLocation>
</comment>
<feature type="transmembrane region" description="Helical" evidence="7">
    <location>
        <begin position="194"/>
        <end position="214"/>
    </location>
</feature>
<sequence>MARQVDLLKGNILRSLTLLALPIMGSQLVQMAYNLVDMIWIGRVGAGAVAAVGAAGMFMWLSNGMAVLPRMGGQVKVAQSIGAGNIEAAGRYAAAALQMGGVMSLVYTVVMFVGAGPLIGFFRLNSAEVEAQARAYLIIVGFGMFFSFINQVLVALINATGNSRTPFFAMAVGLGANIVLDPLLIFGFGPIPKWGVAGAAVATVIAQGIVFALLTRYAVQDQTLFAHVHLKRPAARSELAAISKVSGPATAMNIIFPIIGMIIARLVAGWGDAAVAVQKVGSQIESISWMTADGFAAAVNSFIAQNCGAGNLRRARKGFGAAFLLMTIWGIFCTALLVFCAAPIFRFFIPEADVLPMGVDYLVILGYSELFMCWEILVGGAYAGFGNTLPSSVVSIVFTGLRIPAAMALSATALGLNGVWWSLSISSILKGVILTGIFLVFLARLPKKQSLSVQ</sequence>
<feature type="transmembrane region" description="Helical" evidence="7">
    <location>
        <begin position="105"/>
        <end position="124"/>
    </location>
</feature>
<keyword evidence="3" id="KW-1003">Cell membrane</keyword>
<comment type="caution">
    <text evidence="8">The sequence shown here is derived from an EMBL/GenBank/DDBJ whole genome shotgun (WGS) entry which is preliminary data.</text>
</comment>
<reference evidence="8" key="1">
    <citation type="journal article" date="2021" name="PeerJ">
        <title>Extensive microbial diversity within the chicken gut microbiome revealed by metagenomics and culture.</title>
        <authorList>
            <person name="Gilroy R."/>
            <person name="Ravi A."/>
            <person name="Getino M."/>
            <person name="Pursley I."/>
            <person name="Horton D.L."/>
            <person name="Alikhan N.F."/>
            <person name="Baker D."/>
            <person name="Gharbi K."/>
            <person name="Hall N."/>
            <person name="Watson M."/>
            <person name="Adriaenssens E.M."/>
            <person name="Foster-Nyarko E."/>
            <person name="Jarju S."/>
            <person name="Secka A."/>
            <person name="Antonio M."/>
            <person name="Oren A."/>
            <person name="Chaudhuri R.R."/>
            <person name="La Ragione R."/>
            <person name="Hildebrand F."/>
            <person name="Pallen M.J."/>
        </authorList>
    </citation>
    <scope>NUCLEOTIDE SEQUENCE</scope>
    <source>
        <strain evidence="8">2239</strain>
    </source>
</reference>
<dbReference type="PANTHER" id="PTHR43549">
    <property type="entry name" value="MULTIDRUG RESISTANCE PROTEIN YPNP-RELATED"/>
    <property type="match status" value="1"/>
</dbReference>
<keyword evidence="5 7" id="KW-1133">Transmembrane helix</keyword>
<accession>A0A9D2ADA8</accession>
<dbReference type="CDD" id="cd13140">
    <property type="entry name" value="MATE_like_1"/>
    <property type="match status" value="1"/>
</dbReference>
<organism evidence="8 9">
    <name type="scientific">Candidatus Allofournierella pullicola</name>
    <dbReference type="NCBI Taxonomy" id="2838596"/>
    <lineage>
        <taxon>Bacteria</taxon>
        <taxon>Bacillati</taxon>
        <taxon>Bacillota</taxon>
        <taxon>Clostridia</taxon>
        <taxon>Eubacteriales</taxon>
        <taxon>Oscillospiraceae</taxon>
        <taxon>Allofournierella</taxon>
    </lineage>
</organism>
<dbReference type="PIRSF" id="PIRSF006603">
    <property type="entry name" value="DinF"/>
    <property type="match status" value="1"/>
</dbReference>
<dbReference type="GO" id="GO:0042910">
    <property type="term" value="F:xenobiotic transmembrane transporter activity"/>
    <property type="evidence" value="ECO:0007669"/>
    <property type="project" value="InterPro"/>
</dbReference>
<keyword evidence="4 7" id="KW-0812">Transmembrane</keyword>
<evidence type="ECO:0000256" key="6">
    <source>
        <dbReference type="ARBA" id="ARBA00023136"/>
    </source>
</evidence>
<reference evidence="8" key="2">
    <citation type="submission" date="2021-04" db="EMBL/GenBank/DDBJ databases">
        <authorList>
            <person name="Gilroy R."/>
        </authorList>
    </citation>
    <scope>NUCLEOTIDE SEQUENCE</scope>
    <source>
        <strain evidence="8">2239</strain>
    </source>
</reference>
<keyword evidence="2" id="KW-0813">Transport</keyword>
<dbReference type="EMBL" id="DXFW01000015">
    <property type="protein sequence ID" value="HIX05558.1"/>
    <property type="molecule type" value="Genomic_DNA"/>
</dbReference>
<evidence type="ECO:0000313" key="9">
    <source>
        <dbReference type="Proteomes" id="UP000824193"/>
    </source>
</evidence>
<feature type="transmembrane region" description="Helical" evidence="7">
    <location>
        <begin position="168"/>
        <end position="188"/>
    </location>
</feature>
<dbReference type="InterPro" id="IPR048279">
    <property type="entry name" value="MdtK-like"/>
</dbReference>
<dbReference type="Pfam" id="PF01554">
    <property type="entry name" value="MatE"/>
    <property type="match status" value="2"/>
</dbReference>
<evidence type="ECO:0000256" key="4">
    <source>
        <dbReference type="ARBA" id="ARBA00022692"/>
    </source>
</evidence>
<evidence type="ECO:0000256" key="3">
    <source>
        <dbReference type="ARBA" id="ARBA00022475"/>
    </source>
</evidence>
<feature type="transmembrane region" description="Helical" evidence="7">
    <location>
        <begin position="136"/>
        <end position="156"/>
    </location>
</feature>
<dbReference type="GO" id="GO:0015297">
    <property type="term" value="F:antiporter activity"/>
    <property type="evidence" value="ECO:0007669"/>
    <property type="project" value="InterPro"/>
</dbReference>
<dbReference type="AlphaFoldDB" id="A0A9D2ADA8"/>
<proteinExistence type="predicted"/>
<feature type="transmembrane region" description="Helical" evidence="7">
    <location>
        <begin position="39"/>
        <end position="61"/>
    </location>
</feature>
<evidence type="ECO:0000256" key="7">
    <source>
        <dbReference type="SAM" id="Phobius"/>
    </source>
</evidence>
<dbReference type="Proteomes" id="UP000824193">
    <property type="component" value="Unassembled WGS sequence"/>
</dbReference>